<name>A0A2B8BAC0_9PROT</name>
<evidence type="ECO:0008006" key="3">
    <source>
        <dbReference type="Google" id="ProtNLM"/>
    </source>
</evidence>
<accession>A0A2B8BAC0</accession>
<organism evidence="1 2">
    <name type="scientific">Azospirillum palustre</name>
    <dbReference type="NCBI Taxonomy" id="2044885"/>
    <lineage>
        <taxon>Bacteria</taxon>
        <taxon>Pseudomonadati</taxon>
        <taxon>Pseudomonadota</taxon>
        <taxon>Alphaproteobacteria</taxon>
        <taxon>Rhodospirillales</taxon>
        <taxon>Azospirillaceae</taxon>
        <taxon>Azospirillum</taxon>
    </lineage>
</organism>
<keyword evidence="2" id="KW-1185">Reference proteome</keyword>
<protein>
    <recommendedName>
        <fullName evidence="3">Ribosomal protein S1</fullName>
    </recommendedName>
</protein>
<evidence type="ECO:0000313" key="2">
    <source>
        <dbReference type="Proteomes" id="UP000225379"/>
    </source>
</evidence>
<dbReference type="Proteomes" id="UP000225379">
    <property type="component" value="Unassembled WGS sequence"/>
</dbReference>
<evidence type="ECO:0000313" key="1">
    <source>
        <dbReference type="EMBL" id="PGH54885.1"/>
    </source>
</evidence>
<dbReference type="EMBL" id="PDKW01000043">
    <property type="protein sequence ID" value="PGH54885.1"/>
    <property type="molecule type" value="Genomic_DNA"/>
</dbReference>
<reference evidence="2" key="1">
    <citation type="submission" date="2017-10" db="EMBL/GenBank/DDBJ databases">
        <authorList>
            <person name="Kravchenko I.K."/>
            <person name="Grouzdev D.S."/>
        </authorList>
    </citation>
    <scope>NUCLEOTIDE SEQUENCE [LARGE SCALE GENOMIC DNA]</scope>
    <source>
        <strain evidence="2">B2</strain>
    </source>
</reference>
<gene>
    <name evidence="1" type="ORF">CRT60_34745</name>
</gene>
<dbReference type="Pfam" id="PF20099">
    <property type="entry name" value="DUF6489"/>
    <property type="match status" value="1"/>
</dbReference>
<comment type="caution">
    <text evidence="1">The sequence shown here is derived from an EMBL/GenBank/DDBJ whole genome shotgun (WGS) entry which is preliminary data.</text>
</comment>
<sequence length="83" mass="9552">MKITVDIDCTPDEARHFLGLPDVKPMQDAMMHEIQERMRANLQAMDPETMLKTWLPAGIQGMEQMQKMFWSQMASALGQEGRK</sequence>
<dbReference type="RefSeq" id="WP_014249167.1">
    <property type="nucleotide sequence ID" value="NZ_PDKW01000043.1"/>
</dbReference>
<dbReference type="InterPro" id="IPR045502">
    <property type="entry name" value="DUF6489"/>
</dbReference>
<dbReference type="OrthoDB" id="5740990at2"/>
<dbReference type="AlphaFoldDB" id="A0A2B8BAC0"/>
<proteinExistence type="predicted"/>